<reference evidence="2 3" key="1">
    <citation type="journal article" date="2017" name="Int. J. Syst. Evol. Microbiol.">
        <title>Jeotgalibaca porci sp. nov. and Jeotgalibaca arthritidis sp. nov., isolated from pigs, and emended description of the genus Jeotgalibaca.</title>
        <authorList>
            <person name="Zamora L."/>
            <person name="Perez-Sancho M."/>
            <person name="Dominguez L."/>
            <person name="Fernandez-Garayzabal J.F."/>
            <person name="Vela A.I."/>
        </authorList>
    </citation>
    <scope>NUCLEOTIDE SEQUENCE [LARGE SCALE GENOMIC DNA]</scope>
    <source>
        <strain evidence="2 3">CECT 9157</strain>
    </source>
</reference>
<dbReference type="Proteomes" id="UP000501451">
    <property type="component" value="Chromosome"/>
</dbReference>
<dbReference type="RefSeq" id="WP_166162674.1">
    <property type="nucleotide sequence ID" value="NZ_CP049740.1"/>
</dbReference>
<keyword evidence="3" id="KW-1185">Reference proteome</keyword>
<dbReference type="CDD" id="cd03801">
    <property type="entry name" value="GT4_PimA-like"/>
    <property type="match status" value="1"/>
</dbReference>
<dbReference type="AlphaFoldDB" id="A0A6G7KAX3"/>
<evidence type="ECO:0000313" key="3">
    <source>
        <dbReference type="Proteomes" id="UP000501451"/>
    </source>
</evidence>
<dbReference type="Gene3D" id="3.40.50.2000">
    <property type="entry name" value="Glycogen Phosphorylase B"/>
    <property type="match status" value="2"/>
</dbReference>
<dbReference type="KEGG" id="jar:G7057_08200"/>
<organism evidence="2 3">
    <name type="scientific">Jeotgalibaca arthritidis</name>
    <dbReference type="NCBI Taxonomy" id="1868794"/>
    <lineage>
        <taxon>Bacteria</taxon>
        <taxon>Bacillati</taxon>
        <taxon>Bacillota</taxon>
        <taxon>Bacilli</taxon>
        <taxon>Lactobacillales</taxon>
        <taxon>Carnobacteriaceae</taxon>
        <taxon>Jeotgalibaca</taxon>
    </lineage>
</organism>
<protein>
    <submittedName>
        <fullName evidence="2">Glycosyltransferase family 4 protein</fullName>
    </submittedName>
</protein>
<evidence type="ECO:0000259" key="1">
    <source>
        <dbReference type="Pfam" id="PF00534"/>
    </source>
</evidence>
<feature type="domain" description="Glycosyl transferase family 1" evidence="1">
    <location>
        <begin position="195"/>
        <end position="340"/>
    </location>
</feature>
<accession>A0A6G7KAX3</accession>
<dbReference type="InterPro" id="IPR001296">
    <property type="entry name" value="Glyco_trans_1"/>
</dbReference>
<dbReference type="EMBL" id="CP049740">
    <property type="protein sequence ID" value="QII82418.1"/>
    <property type="molecule type" value="Genomic_DNA"/>
</dbReference>
<dbReference type="Pfam" id="PF00534">
    <property type="entry name" value="Glycos_transf_1"/>
    <property type="match status" value="1"/>
</dbReference>
<evidence type="ECO:0000313" key="2">
    <source>
        <dbReference type="EMBL" id="QII82418.1"/>
    </source>
</evidence>
<proteinExistence type="predicted"/>
<sequence>MKKKYLFISNMAAPYQVKFCYSLQEYFDTEFWFYEYIDETRPDWWKIPLGDKCKIMKASGKFPKVGYFSFGLFIDMLRFKPDIVVLGGFMKWHILVLHFAKFLGAKVAVMSEPLRYVSNDDQGSADLFTKINSSRKIKLIKKLFEKVDLYIGMGEVAKNQFLEEFGFPEDKVTSLSYPQDIEEYYNHPLRVKKLGDPITLLFANRLVERYQPLMALEVLRRISLKYPNIKMLMNASGSQKEQCVEFIEKNNLTNIEFLDKIDSWNDMHLIYKRSDILILPCVYSNGNGTIIEARASGMGIVISNQINNIERHSKNGKNCFICNLDIDEFEKAVSKYINNLDLLVEHGKLSRELVKYRRNDYTAKKYFEVFQEHDLVD</sequence>
<dbReference type="SUPFAM" id="SSF53756">
    <property type="entry name" value="UDP-Glycosyltransferase/glycogen phosphorylase"/>
    <property type="match status" value="1"/>
</dbReference>
<dbReference type="PANTHER" id="PTHR12526">
    <property type="entry name" value="GLYCOSYLTRANSFERASE"/>
    <property type="match status" value="1"/>
</dbReference>
<name>A0A6G7KAX3_9LACT</name>
<dbReference type="GO" id="GO:0016757">
    <property type="term" value="F:glycosyltransferase activity"/>
    <property type="evidence" value="ECO:0007669"/>
    <property type="project" value="InterPro"/>
</dbReference>
<gene>
    <name evidence="2" type="ORF">G7057_08200</name>
</gene>
<keyword evidence="2" id="KW-0808">Transferase</keyword>